<evidence type="ECO:0000259" key="14">
    <source>
        <dbReference type="SMART" id="SM01372"/>
    </source>
</evidence>
<feature type="compositionally biased region" description="Pro residues" evidence="12">
    <location>
        <begin position="574"/>
        <end position="587"/>
    </location>
</feature>
<evidence type="ECO:0000256" key="7">
    <source>
        <dbReference type="ARBA" id="ARBA00023125"/>
    </source>
</evidence>
<gene>
    <name evidence="15" type="ORF">Vretifemale_5593</name>
    <name evidence="16" type="ORF">Vretimale_5571</name>
</gene>
<dbReference type="GO" id="GO:0070176">
    <property type="term" value="C:DRM complex"/>
    <property type="evidence" value="ECO:0007669"/>
    <property type="project" value="UniProtKB-ARBA"/>
</dbReference>
<dbReference type="Pfam" id="PF02319">
    <property type="entry name" value="WHD_E2F_TDP"/>
    <property type="match status" value="1"/>
</dbReference>
<feature type="domain" description="Transcription factor DP C-terminal" evidence="13">
    <location>
        <begin position="237"/>
        <end position="397"/>
    </location>
</feature>
<feature type="region of interest" description="Disordered" evidence="12">
    <location>
        <begin position="567"/>
        <end position="600"/>
    </location>
</feature>
<dbReference type="InterPro" id="IPR037241">
    <property type="entry name" value="E2F-DP_heterodim"/>
</dbReference>
<proteinExistence type="inferred from homology"/>
<keyword evidence="6" id="KW-0175">Coiled coil</keyword>
<dbReference type="PANTHER" id="PTHR12548">
    <property type="entry name" value="TRANSCRIPTION FACTOR DP"/>
    <property type="match status" value="1"/>
</dbReference>
<dbReference type="GO" id="GO:0051726">
    <property type="term" value="P:regulation of cell cycle"/>
    <property type="evidence" value="ECO:0007669"/>
    <property type="project" value="InterPro"/>
</dbReference>
<dbReference type="GO" id="GO:0000981">
    <property type="term" value="F:DNA-binding transcription factor activity, RNA polymerase II-specific"/>
    <property type="evidence" value="ECO:0007669"/>
    <property type="project" value="TreeGrafter"/>
</dbReference>
<dbReference type="SUPFAM" id="SSF144074">
    <property type="entry name" value="E2F-DP heterodimerization region"/>
    <property type="match status" value="1"/>
</dbReference>
<evidence type="ECO:0000313" key="16">
    <source>
        <dbReference type="EMBL" id="GIM00611.1"/>
    </source>
</evidence>
<dbReference type="Proteomes" id="UP000722791">
    <property type="component" value="Unassembled WGS sequence"/>
</dbReference>
<dbReference type="Gene3D" id="1.10.10.10">
    <property type="entry name" value="Winged helix-like DNA-binding domain superfamily/Winged helix DNA-binding domain"/>
    <property type="match status" value="1"/>
</dbReference>
<evidence type="ECO:0000256" key="8">
    <source>
        <dbReference type="ARBA" id="ARBA00023163"/>
    </source>
</evidence>
<evidence type="ECO:0000256" key="3">
    <source>
        <dbReference type="ARBA" id="ARBA00010940"/>
    </source>
</evidence>
<dbReference type="SMART" id="SM01372">
    <property type="entry name" value="E2F_TDP"/>
    <property type="match status" value="1"/>
</dbReference>
<feature type="compositionally biased region" description="Low complexity" evidence="12">
    <location>
        <begin position="1"/>
        <end position="10"/>
    </location>
</feature>
<evidence type="ECO:0000313" key="17">
    <source>
        <dbReference type="Proteomes" id="UP000722791"/>
    </source>
</evidence>
<dbReference type="InterPro" id="IPR036388">
    <property type="entry name" value="WH-like_DNA-bd_sf"/>
</dbReference>
<feature type="region of interest" description="Disordered" evidence="12">
    <location>
        <begin position="655"/>
        <end position="705"/>
    </location>
</feature>
<keyword evidence="4" id="KW-0963">Cytoplasm</keyword>
<keyword evidence="7 11" id="KW-0238">DNA-binding</keyword>
<dbReference type="EMBL" id="BNCP01000008">
    <property type="protein sequence ID" value="GIL75897.1"/>
    <property type="molecule type" value="Genomic_DNA"/>
</dbReference>
<evidence type="ECO:0000256" key="12">
    <source>
        <dbReference type="SAM" id="MobiDB-lite"/>
    </source>
</evidence>
<comment type="subcellular location">
    <subcellularLocation>
        <location evidence="2">Cytoplasm</location>
    </subcellularLocation>
    <subcellularLocation>
        <location evidence="1 11">Nucleus</location>
    </subcellularLocation>
</comment>
<evidence type="ECO:0000256" key="4">
    <source>
        <dbReference type="ARBA" id="ARBA00022490"/>
    </source>
</evidence>
<dbReference type="InterPro" id="IPR036390">
    <property type="entry name" value="WH_DNA-bd_sf"/>
</dbReference>
<keyword evidence="5 11" id="KW-0805">Transcription regulation</keyword>
<name>A0A8J4LKK4_9CHLO</name>
<dbReference type="GO" id="GO:0005737">
    <property type="term" value="C:cytoplasm"/>
    <property type="evidence" value="ECO:0007669"/>
    <property type="project" value="UniProtKB-SubCell"/>
</dbReference>
<dbReference type="GO" id="GO:0000977">
    <property type="term" value="F:RNA polymerase II transcription regulatory region sequence-specific DNA binding"/>
    <property type="evidence" value="ECO:0007669"/>
    <property type="project" value="TreeGrafter"/>
</dbReference>
<dbReference type="InterPro" id="IPR003316">
    <property type="entry name" value="E2F_WHTH_DNA-bd_dom"/>
</dbReference>
<protein>
    <submittedName>
        <fullName evidence="16">Uncharacterized protein</fullName>
    </submittedName>
</protein>
<evidence type="ECO:0000259" key="13">
    <source>
        <dbReference type="SMART" id="SM01138"/>
    </source>
</evidence>
<sequence length="705" mass="76211">MSEQQQQQPQNVEHLQPAQTQDPLAPLDRAHFVQDLQELGLLEFAEEVNFSRLTEAPGDVGLSSSRPGPVGHNNPPALPAQSIDVQQCHINNQKSEVMTAQAIQVLHLSKVGLHQLINTYNPRGAGSGGTDGSSKRRKTSRGADVSSSRSGSKGLRHFSMKVCEKVEAKGRTTYNEVADELVYEMSKMEAANKNGQYDEKNIRRRVYDAINVLMAMDIIQKERKEITWKGFPRLGNHSLEKLKADRLARIKDVEQKQLYLQDMIEKQRALKKLLERSAIRGANPSGTQLYLPFILVQAKPDATVEVKISEDMMDVQFDFYNSPFQVHDDSHVLKKLAEQQARQQQQQQPPIFPNALAGALALQWQQPNGAAAAMAGGLDPALAHLAVAAAQAQAQGNPLTYTYPPAAAAAAAYYQQQQLIQHHQQQQQQQGQQQPASQSAPAGQPQGQQEQELQLDQGQQQGHAALGSTQPKHQAPQQQQNSQQQASQLQAKQDQQPLQPQASQQKTPQQQALQPKAKQQHAQQQQLQQHHLQTLQTLHALQHARGNLHGLAMPSLGAPLVPPMVLQASSRPPFGDPRPASVPPPPHASQLAGQLTASLPPGSAPLLASLPLVGAGAQQQRAMGGMPHLPASLPPTGQLLPLAHMPPALAAALAPPQAAGVQGSMPPPPTNVQPATTGEAPLQHGMQKTAQLTGPAPATAFPLVA</sequence>
<accession>A0A8J4LKK4</accession>
<evidence type="ECO:0000256" key="5">
    <source>
        <dbReference type="ARBA" id="ARBA00023015"/>
    </source>
</evidence>
<feature type="region of interest" description="Disordered" evidence="12">
    <location>
        <begin position="422"/>
        <end position="531"/>
    </location>
</feature>
<dbReference type="Pfam" id="PF08781">
    <property type="entry name" value="DP"/>
    <property type="match status" value="1"/>
</dbReference>
<dbReference type="AlphaFoldDB" id="A0A8J4LKK4"/>
<dbReference type="OrthoDB" id="552115at2759"/>
<evidence type="ECO:0000256" key="9">
    <source>
        <dbReference type="ARBA" id="ARBA00023242"/>
    </source>
</evidence>
<dbReference type="InterPro" id="IPR015648">
    <property type="entry name" value="Transcrpt_fac_DP"/>
</dbReference>
<organism evidence="16 17">
    <name type="scientific">Volvox reticuliferus</name>
    <dbReference type="NCBI Taxonomy" id="1737510"/>
    <lineage>
        <taxon>Eukaryota</taxon>
        <taxon>Viridiplantae</taxon>
        <taxon>Chlorophyta</taxon>
        <taxon>core chlorophytes</taxon>
        <taxon>Chlorophyceae</taxon>
        <taxon>CS clade</taxon>
        <taxon>Chlamydomonadales</taxon>
        <taxon>Volvocaceae</taxon>
        <taxon>Volvox</taxon>
    </lineage>
</organism>
<evidence type="ECO:0000256" key="1">
    <source>
        <dbReference type="ARBA" id="ARBA00004123"/>
    </source>
</evidence>
<dbReference type="SUPFAM" id="SSF46785">
    <property type="entry name" value="Winged helix' DNA-binding domain"/>
    <property type="match status" value="1"/>
</dbReference>
<feature type="compositionally biased region" description="Polar residues" evidence="12">
    <location>
        <begin position="11"/>
        <end position="22"/>
    </location>
</feature>
<dbReference type="InterPro" id="IPR038168">
    <property type="entry name" value="TF_DP_C_sf"/>
</dbReference>
<evidence type="ECO:0000256" key="10">
    <source>
        <dbReference type="ARBA" id="ARBA00023306"/>
    </source>
</evidence>
<dbReference type="EMBL" id="BNCQ01000008">
    <property type="protein sequence ID" value="GIM00611.1"/>
    <property type="molecule type" value="Genomic_DNA"/>
</dbReference>
<feature type="domain" description="E2F/DP family winged-helix DNA-binding" evidence="14">
    <location>
        <begin position="150"/>
        <end position="230"/>
    </location>
</feature>
<keyword evidence="18" id="KW-1185">Reference proteome</keyword>
<comment type="similarity">
    <text evidence="3 11">Belongs to the E2F/DP family.</text>
</comment>
<evidence type="ECO:0000313" key="15">
    <source>
        <dbReference type="EMBL" id="GIL75897.1"/>
    </source>
</evidence>
<comment type="caution">
    <text evidence="16">The sequence shown here is derived from an EMBL/GenBank/DDBJ whole genome shotgun (WGS) entry which is preliminary data.</text>
</comment>
<evidence type="ECO:0000256" key="2">
    <source>
        <dbReference type="ARBA" id="ARBA00004496"/>
    </source>
</evidence>
<keyword evidence="10" id="KW-0131">Cell cycle</keyword>
<dbReference type="InterPro" id="IPR014889">
    <property type="entry name" value="Transc_factor_DP_C"/>
</dbReference>
<reference evidence="16" key="1">
    <citation type="journal article" date="2021" name="Proc. Natl. Acad. Sci. U.S.A.">
        <title>Three genomes in the algal genus Volvox reveal the fate of a haploid sex-determining region after a transition to homothallism.</title>
        <authorList>
            <person name="Yamamoto K."/>
            <person name="Hamaji T."/>
            <person name="Kawai-Toyooka H."/>
            <person name="Matsuzaki R."/>
            <person name="Takahashi F."/>
            <person name="Nishimura Y."/>
            <person name="Kawachi M."/>
            <person name="Noguchi H."/>
            <person name="Minakuchi Y."/>
            <person name="Umen J.G."/>
            <person name="Toyoda A."/>
            <person name="Nozaki H."/>
        </authorList>
    </citation>
    <scope>NUCLEOTIDE SEQUENCE</scope>
    <source>
        <strain evidence="16">NIES-3785</strain>
        <strain evidence="15">NIES-3786</strain>
    </source>
</reference>
<dbReference type="CDD" id="cd14458">
    <property type="entry name" value="DP_DD"/>
    <property type="match status" value="1"/>
</dbReference>
<evidence type="ECO:0000256" key="11">
    <source>
        <dbReference type="RuleBase" id="RU003796"/>
    </source>
</evidence>
<keyword evidence="9 11" id="KW-0539">Nucleus</keyword>
<dbReference type="FunFam" id="1.10.10.10:FF:000187">
    <property type="entry name" value="Transcription factor-like protein DPB"/>
    <property type="match status" value="1"/>
</dbReference>
<dbReference type="SMART" id="SM01138">
    <property type="entry name" value="DP"/>
    <property type="match status" value="1"/>
</dbReference>
<evidence type="ECO:0000256" key="6">
    <source>
        <dbReference type="ARBA" id="ARBA00023054"/>
    </source>
</evidence>
<dbReference type="PANTHER" id="PTHR12548:SF9">
    <property type="entry name" value="TRANSCRIPTION FACTOR DP"/>
    <property type="match status" value="1"/>
</dbReference>
<feature type="region of interest" description="Disordered" evidence="12">
    <location>
        <begin position="1"/>
        <end position="27"/>
    </location>
</feature>
<keyword evidence="8 11" id="KW-0804">Transcription</keyword>
<evidence type="ECO:0000313" key="18">
    <source>
        <dbReference type="Proteomes" id="UP000747110"/>
    </source>
</evidence>
<feature type="region of interest" description="Disordered" evidence="12">
    <location>
        <begin position="119"/>
        <end position="154"/>
    </location>
</feature>
<dbReference type="Gene3D" id="1.20.140.80">
    <property type="entry name" value="Transcription factor DP"/>
    <property type="match status" value="1"/>
</dbReference>
<dbReference type="Proteomes" id="UP000747110">
    <property type="component" value="Unassembled WGS sequence"/>
</dbReference>